<keyword evidence="3" id="KW-0808">Transferase</keyword>
<keyword evidence="11" id="KW-1185">Reference proteome</keyword>
<evidence type="ECO:0000256" key="9">
    <source>
        <dbReference type="SAM" id="Phobius"/>
    </source>
</evidence>
<keyword evidence="2" id="KW-1003">Cell membrane</keyword>
<feature type="transmembrane region" description="Helical" evidence="9">
    <location>
        <begin position="184"/>
        <end position="206"/>
    </location>
</feature>
<evidence type="ECO:0000256" key="8">
    <source>
        <dbReference type="SAM" id="MobiDB-lite"/>
    </source>
</evidence>
<feature type="transmembrane region" description="Helical" evidence="9">
    <location>
        <begin position="418"/>
        <end position="443"/>
    </location>
</feature>
<name>A0ABS6UZG5_9PSEU</name>
<accession>A0ABS6UZG5</accession>
<feature type="region of interest" description="Disordered" evidence="8">
    <location>
        <begin position="1"/>
        <end position="24"/>
    </location>
</feature>
<feature type="transmembrane region" description="Helical" evidence="9">
    <location>
        <begin position="269"/>
        <end position="287"/>
    </location>
</feature>
<comment type="similarity">
    <text evidence="7">Belongs to the glycosyltransferase 87 family.</text>
</comment>
<evidence type="ECO:0000256" key="1">
    <source>
        <dbReference type="ARBA" id="ARBA00004651"/>
    </source>
</evidence>
<sequence>MNRPDPATGPRGVGTQESADPARPAVRVVPTWSEPLAAAASRVVGGPLGRHALIGRSAFWTPLRVVLLVAVAVLALGWLGKSPCLQQYRTDEGGLALDWRESRQYVAMCYSDTVPLWSIENLDDPSALPYRDPWFENAGEPDEAVRYMEYPVLTGFHQWAAARFADGWRVMADAVGWLPSGLPVVVYFDVSAAWLALAWLVTVWAVHALRPSRPWDAVLVALSPLVAVHVFTNFDALAVAAATAGMLALARNRPLLAGVLLGIGGGFKFYPLLLLGPILLVGLRRWYDGSGGLAPALRTAGAALVTVVAVNLPVALAWPVGWAEFFRLNQTRPADPDSIYFAISHFSGWAGFDGQLAPGEPPAVLNLVSLVLFALCCAAIAALAWWAPRTPRLASLAFLVVAAFLLVNKVWSPQYSLWLVPLAVLALPRAPILLAWMLIDALVWVPRMYYYLTPANMGLPPEWFLGAVLLRDAAVVGLCVLVVRSVLRPVTDPVRAVGLEDPDWPSPVAPVKVAA</sequence>
<dbReference type="PIRSF" id="PIRSF010361">
    <property type="entry name" value="UCP010361"/>
    <property type="match status" value="1"/>
</dbReference>
<protein>
    <submittedName>
        <fullName evidence="10">DUF2029 domain-containing protein</fullName>
    </submittedName>
</protein>
<evidence type="ECO:0000256" key="3">
    <source>
        <dbReference type="ARBA" id="ARBA00022679"/>
    </source>
</evidence>
<reference evidence="10 11" key="1">
    <citation type="submission" date="2020-11" db="EMBL/GenBank/DDBJ databases">
        <title>Pseudonocardia abyssalis sp. nov. and Pseudonocardia oceani sp. nov., description and phylogenomic analysis of two novel actinomycetes isolated from the deep Southern Ocean.</title>
        <authorList>
            <person name="Parra J."/>
        </authorList>
    </citation>
    <scope>NUCLEOTIDE SEQUENCE [LARGE SCALE GENOMIC DNA]</scope>
    <source>
        <strain evidence="10 11">KRD-168</strain>
    </source>
</reference>
<dbReference type="Proteomes" id="UP000694287">
    <property type="component" value="Unassembled WGS sequence"/>
</dbReference>
<keyword evidence="4 9" id="KW-0812">Transmembrane</keyword>
<feature type="transmembrane region" description="Helical" evidence="9">
    <location>
        <begin position="364"/>
        <end position="387"/>
    </location>
</feature>
<evidence type="ECO:0000313" key="10">
    <source>
        <dbReference type="EMBL" id="MBW0137607.1"/>
    </source>
</evidence>
<evidence type="ECO:0000256" key="2">
    <source>
        <dbReference type="ARBA" id="ARBA00022475"/>
    </source>
</evidence>
<dbReference type="EMBL" id="JADQDK010000001">
    <property type="protein sequence ID" value="MBW0137607.1"/>
    <property type="molecule type" value="Genomic_DNA"/>
</dbReference>
<evidence type="ECO:0000256" key="7">
    <source>
        <dbReference type="ARBA" id="ARBA00024033"/>
    </source>
</evidence>
<dbReference type="RefSeq" id="WP_218604964.1">
    <property type="nucleotide sequence ID" value="NZ_JADQDJ010000282.1"/>
</dbReference>
<feature type="transmembrane region" description="Helical" evidence="9">
    <location>
        <begin position="393"/>
        <end position="411"/>
    </location>
</feature>
<evidence type="ECO:0000256" key="4">
    <source>
        <dbReference type="ARBA" id="ARBA00022692"/>
    </source>
</evidence>
<dbReference type="InterPro" id="IPR016570">
    <property type="entry name" value="UCP010361"/>
</dbReference>
<feature type="transmembrane region" description="Helical" evidence="9">
    <location>
        <begin position="463"/>
        <end position="483"/>
    </location>
</feature>
<proteinExistence type="inferred from homology"/>
<feature type="transmembrane region" description="Helical" evidence="9">
    <location>
        <begin position="218"/>
        <end position="249"/>
    </location>
</feature>
<evidence type="ECO:0000256" key="5">
    <source>
        <dbReference type="ARBA" id="ARBA00022989"/>
    </source>
</evidence>
<dbReference type="Pfam" id="PF09594">
    <property type="entry name" value="GT87"/>
    <property type="match status" value="1"/>
</dbReference>
<keyword evidence="5 9" id="KW-1133">Transmembrane helix</keyword>
<evidence type="ECO:0000313" key="11">
    <source>
        <dbReference type="Proteomes" id="UP000694287"/>
    </source>
</evidence>
<comment type="caution">
    <text evidence="10">The sequence shown here is derived from an EMBL/GenBank/DDBJ whole genome shotgun (WGS) entry which is preliminary data.</text>
</comment>
<feature type="transmembrane region" description="Helical" evidence="9">
    <location>
        <begin position="299"/>
        <end position="318"/>
    </location>
</feature>
<organism evidence="10 11">
    <name type="scientific">Pseudonocardia abyssalis</name>
    <dbReference type="NCBI Taxonomy" id="2792008"/>
    <lineage>
        <taxon>Bacteria</taxon>
        <taxon>Bacillati</taxon>
        <taxon>Actinomycetota</taxon>
        <taxon>Actinomycetes</taxon>
        <taxon>Pseudonocardiales</taxon>
        <taxon>Pseudonocardiaceae</taxon>
        <taxon>Pseudonocardia</taxon>
    </lineage>
</organism>
<evidence type="ECO:0000256" key="6">
    <source>
        <dbReference type="ARBA" id="ARBA00023136"/>
    </source>
</evidence>
<keyword evidence="6 9" id="KW-0472">Membrane</keyword>
<dbReference type="InterPro" id="IPR018584">
    <property type="entry name" value="GT87"/>
</dbReference>
<comment type="subcellular location">
    <subcellularLocation>
        <location evidence="1">Cell membrane</location>
        <topology evidence="1">Multi-pass membrane protein</topology>
    </subcellularLocation>
</comment>
<feature type="transmembrane region" description="Helical" evidence="9">
    <location>
        <begin position="58"/>
        <end position="79"/>
    </location>
</feature>
<gene>
    <name evidence="10" type="ORF">I4I81_25585</name>
</gene>